<accession>A0A917PB47</accession>
<comment type="caution">
    <text evidence="1">The sequence shown here is derived from an EMBL/GenBank/DDBJ whole genome shotgun (WGS) entry which is preliminary data.</text>
</comment>
<evidence type="ECO:0000313" key="1">
    <source>
        <dbReference type="EMBL" id="GGJ69281.1"/>
    </source>
</evidence>
<evidence type="ECO:0000313" key="2">
    <source>
        <dbReference type="Proteomes" id="UP000635726"/>
    </source>
</evidence>
<sequence length="49" mass="5410">MYALMALTLVFTVGGLVTTRNWTRSRPFRDEGLAVMALAAVGFLVTFNM</sequence>
<organism evidence="1 2">
    <name type="scientific">Deinococcus aquiradiocola</name>
    <dbReference type="NCBI Taxonomy" id="393059"/>
    <lineage>
        <taxon>Bacteria</taxon>
        <taxon>Thermotogati</taxon>
        <taxon>Deinococcota</taxon>
        <taxon>Deinococci</taxon>
        <taxon>Deinococcales</taxon>
        <taxon>Deinococcaceae</taxon>
        <taxon>Deinococcus</taxon>
    </lineage>
</organism>
<dbReference type="AlphaFoldDB" id="A0A917PB47"/>
<reference evidence="1" key="1">
    <citation type="journal article" date="2014" name="Int. J. Syst. Evol. Microbiol.">
        <title>Complete genome sequence of Corynebacterium casei LMG S-19264T (=DSM 44701T), isolated from a smear-ripened cheese.</title>
        <authorList>
            <consortium name="US DOE Joint Genome Institute (JGI-PGF)"/>
            <person name="Walter F."/>
            <person name="Albersmeier A."/>
            <person name="Kalinowski J."/>
            <person name="Ruckert C."/>
        </authorList>
    </citation>
    <scope>NUCLEOTIDE SEQUENCE</scope>
    <source>
        <strain evidence="1">JCM 14371</strain>
    </source>
</reference>
<name>A0A917PB47_9DEIO</name>
<keyword evidence="2" id="KW-1185">Reference proteome</keyword>
<dbReference type="EMBL" id="BMOE01000003">
    <property type="protein sequence ID" value="GGJ69281.1"/>
    <property type="molecule type" value="Genomic_DNA"/>
</dbReference>
<protein>
    <submittedName>
        <fullName evidence="1">Uncharacterized protein</fullName>
    </submittedName>
</protein>
<proteinExistence type="predicted"/>
<reference evidence="1" key="2">
    <citation type="submission" date="2020-09" db="EMBL/GenBank/DDBJ databases">
        <authorList>
            <person name="Sun Q."/>
            <person name="Ohkuma M."/>
        </authorList>
    </citation>
    <scope>NUCLEOTIDE SEQUENCE</scope>
    <source>
        <strain evidence="1">JCM 14371</strain>
    </source>
</reference>
<dbReference type="Proteomes" id="UP000635726">
    <property type="component" value="Unassembled WGS sequence"/>
</dbReference>
<gene>
    <name evidence="1" type="ORF">GCM10008939_12080</name>
</gene>